<dbReference type="Pfam" id="PF18906">
    <property type="entry name" value="Phage_tube_2"/>
    <property type="match status" value="1"/>
</dbReference>
<dbReference type="InterPro" id="IPR044000">
    <property type="entry name" value="Phage_tube_2"/>
</dbReference>
<dbReference type="Proteomes" id="UP000664771">
    <property type="component" value="Unassembled WGS sequence"/>
</dbReference>
<sequence length="407" mass="42267">MRLFMATYTGATSGLAAGVQTNDTSLDFALETTYGTAPGGNYQALRFTSETLARQDSTSRPDEINAVREVSQSVLTQVSASGTISGPLATGCFDDFLAGVMGNDGKALTLTSGGAYFNFNPDGSITSMNFSSADYTSQPLYGGVIINSPSNGFKNVYCAYYKTEIGSSTIYTADLGPVGSVLKSKDGDTFTYANLVNGSIDKTFTVRKKLLSGFQMFTGSLVNQMQIQLQQGQFGSVSVDLTCGNMTRSTTDIAAAVLPAPTGVVHDSISGFLGLTINGVAPVGCVTQATITLSRDGAGNDYGMGHADACGVRSGSFMAAGSIEFYFRSWDQFDQLAAGTQGPIVIKSVDGAGDGYAFMFLNAALRNGKDPISGKNQTVKATFDIEGNPAAGGGTFAIFPLTGTAAN</sequence>
<name>A0ABS3M075_9PROT</name>
<comment type="caution">
    <text evidence="1">The sequence shown here is derived from an EMBL/GenBank/DDBJ whole genome shotgun (WGS) entry which is preliminary data.</text>
</comment>
<keyword evidence="2" id="KW-1185">Reference proteome</keyword>
<gene>
    <name evidence="1" type="ORF">J2D73_17240</name>
</gene>
<proteinExistence type="predicted"/>
<protein>
    <submittedName>
        <fullName evidence="1">Phage tail protein</fullName>
    </submittedName>
</protein>
<accession>A0ABS3M075</accession>
<dbReference type="EMBL" id="JAFVMF010000024">
    <property type="protein sequence ID" value="MBO1361533.1"/>
    <property type="molecule type" value="Genomic_DNA"/>
</dbReference>
<reference evidence="1 2" key="1">
    <citation type="submission" date="2021-03" db="EMBL/GenBank/DDBJ databases">
        <title>The complete genome sequence of Acetobacter sacchari TBRC 11175.</title>
        <authorList>
            <person name="Charoenyingcharoen P."/>
            <person name="Yukphan P."/>
        </authorList>
    </citation>
    <scope>NUCLEOTIDE SEQUENCE [LARGE SCALE GENOMIC DNA]</scope>
    <source>
        <strain evidence="1 2">TBRC 11175</strain>
    </source>
</reference>
<evidence type="ECO:0000313" key="2">
    <source>
        <dbReference type="Proteomes" id="UP000664771"/>
    </source>
</evidence>
<organism evidence="1 2">
    <name type="scientific">Acetobacter sacchari</name>
    <dbReference type="NCBI Taxonomy" id="2661687"/>
    <lineage>
        <taxon>Bacteria</taxon>
        <taxon>Pseudomonadati</taxon>
        <taxon>Pseudomonadota</taxon>
        <taxon>Alphaproteobacteria</taxon>
        <taxon>Acetobacterales</taxon>
        <taxon>Acetobacteraceae</taxon>
        <taxon>Acetobacter</taxon>
    </lineage>
</organism>
<evidence type="ECO:0000313" key="1">
    <source>
        <dbReference type="EMBL" id="MBO1361533.1"/>
    </source>
</evidence>